<dbReference type="EMBL" id="JAFKCW010000002">
    <property type="protein sequence ID" value="MBN7801221.1"/>
    <property type="molecule type" value="Genomic_DNA"/>
</dbReference>
<dbReference type="Proteomes" id="UP000664698">
    <property type="component" value="Unassembled WGS sequence"/>
</dbReference>
<reference evidence="1 2" key="1">
    <citation type="submission" date="2021-03" db="EMBL/GenBank/DDBJ databases">
        <title>novel species isolated from a fishpond in China.</title>
        <authorList>
            <person name="Lu H."/>
            <person name="Cai Z."/>
        </authorList>
    </citation>
    <scope>NUCLEOTIDE SEQUENCE [LARGE SCALE GENOMIC DNA]</scope>
    <source>
        <strain evidence="1 2">JCM 31546</strain>
    </source>
</reference>
<protein>
    <submittedName>
        <fullName evidence="1">2-polyprenyl-6-methoxyphenol hydroxylase</fullName>
    </submittedName>
</protein>
<sequence>MNTSKNSNPISWTGALALTIALAVFIACSSESEDTLPQPPPPTQDCESKNISLTQDVLPIIQQNCAVSGCHVAGTGRVDFTVRANIIQNAALIRTNTQSGFMPLAGSGFSLTNQQKETIACWVQNGAKDN</sequence>
<evidence type="ECO:0000313" key="1">
    <source>
        <dbReference type="EMBL" id="MBN7801221.1"/>
    </source>
</evidence>
<dbReference type="RefSeq" id="WP_206569192.1">
    <property type="nucleotide sequence ID" value="NZ_JAFKCW010000002.1"/>
</dbReference>
<dbReference type="PROSITE" id="PS51257">
    <property type="entry name" value="PROKAR_LIPOPROTEIN"/>
    <property type="match status" value="1"/>
</dbReference>
<proteinExistence type="predicted"/>
<organism evidence="1 2">
    <name type="scientific">Algoriphagus aestuariicola</name>
    <dbReference type="NCBI Taxonomy" id="1852016"/>
    <lineage>
        <taxon>Bacteria</taxon>
        <taxon>Pseudomonadati</taxon>
        <taxon>Bacteroidota</taxon>
        <taxon>Cytophagia</taxon>
        <taxon>Cytophagales</taxon>
        <taxon>Cyclobacteriaceae</taxon>
        <taxon>Algoriphagus</taxon>
    </lineage>
</organism>
<gene>
    <name evidence="1" type="ORF">J0A67_10130</name>
</gene>
<comment type="caution">
    <text evidence="1">The sequence shown here is derived from an EMBL/GenBank/DDBJ whole genome shotgun (WGS) entry which is preliminary data.</text>
</comment>
<evidence type="ECO:0000313" key="2">
    <source>
        <dbReference type="Proteomes" id="UP000664698"/>
    </source>
</evidence>
<keyword evidence="2" id="KW-1185">Reference proteome</keyword>
<accession>A0ABS3BPM7</accession>
<name>A0ABS3BPM7_9BACT</name>